<reference evidence="2 3" key="2">
    <citation type="submission" date="2018-11" db="EMBL/GenBank/DDBJ databases">
        <title>Enterobacteriaceae from Patient.</title>
        <authorList>
            <person name="Shen C."/>
            <person name="Yang Y."/>
            <person name="Tian G."/>
        </authorList>
    </citation>
    <scope>NUCLEOTIDE SEQUENCE [LARGE SCALE GENOMIC DNA]</scope>
    <source>
        <strain evidence="2 3">GBGD28</strain>
    </source>
</reference>
<protein>
    <submittedName>
        <fullName evidence="1">Flagellar biosynthesis protein FlgF</fullName>
    </submittedName>
</protein>
<proteinExistence type="predicted"/>
<dbReference type="EMBL" id="RQTU01000074">
    <property type="protein sequence ID" value="RRD70058.1"/>
    <property type="molecule type" value="Genomic_DNA"/>
</dbReference>
<keyword evidence="1" id="KW-0969">Cilium</keyword>
<sequence>MDNLLSEEALFSHTCAEQIEIFSNHLTWWEEINILRHSRRFFKCAYKALLPAAP</sequence>
<evidence type="ECO:0000313" key="1">
    <source>
        <dbReference type="EMBL" id="HAJ0998875.1"/>
    </source>
</evidence>
<organism evidence="1">
    <name type="scientific">Escherichia coli</name>
    <dbReference type="NCBI Taxonomy" id="562"/>
    <lineage>
        <taxon>Bacteria</taxon>
        <taxon>Pseudomonadati</taxon>
        <taxon>Pseudomonadota</taxon>
        <taxon>Gammaproteobacteria</taxon>
        <taxon>Enterobacterales</taxon>
        <taxon>Enterobacteriaceae</taxon>
        <taxon>Escherichia</taxon>
    </lineage>
</organism>
<evidence type="ECO:0000313" key="2">
    <source>
        <dbReference type="EMBL" id="RRD70058.1"/>
    </source>
</evidence>
<evidence type="ECO:0000313" key="3">
    <source>
        <dbReference type="Proteomes" id="UP000271008"/>
    </source>
</evidence>
<gene>
    <name evidence="2" type="ORF">EIA08_26440</name>
    <name evidence="1" type="ORF">HL601_25540</name>
</gene>
<keyword evidence="1" id="KW-0282">Flagellum</keyword>
<reference evidence="1" key="1">
    <citation type="journal article" date="2018" name="Genome Biol.">
        <title>SKESA: strategic k-mer extension for scrupulous assemblies.</title>
        <authorList>
            <person name="Souvorov A."/>
            <person name="Agarwala R."/>
            <person name="Lipman D.J."/>
        </authorList>
    </citation>
    <scope>NUCLEOTIDE SEQUENCE [LARGE SCALE GENOMIC DNA]</scope>
    <source>
        <strain evidence="1">EC00605</strain>
    </source>
</reference>
<reference evidence="1" key="3">
    <citation type="submission" date="2019-09" db="EMBL/GenBank/DDBJ databases">
        <authorList>
            <consortium name="NCBI Pathogen Detection Project"/>
        </authorList>
    </citation>
    <scope>NUCLEOTIDE SEQUENCE</scope>
    <source>
        <strain evidence="1">EC00605</strain>
    </source>
</reference>
<comment type="caution">
    <text evidence="1">The sequence shown here is derived from an EMBL/GenBank/DDBJ whole genome shotgun (WGS) entry which is preliminary data.</text>
</comment>
<dbReference type="EMBL" id="DABGZR010000077">
    <property type="protein sequence ID" value="HAJ0998875.1"/>
    <property type="molecule type" value="Genomic_DNA"/>
</dbReference>
<keyword evidence="1" id="KW-0966">Cell projection</keyword>
<name>A0A2U9MT12_ECOLX</name>
<dbReference type="Proteomes" id="UP000271008">
    <property type="component" value="Unassembled WGS sequence"/>
</dbReference>
<dbReference type="AlphaFoldDB" id="A0A2U9MT12"/>
<accession>A0A2U9MT12</accession>